<organism evidence="1 2">
    <name type="scientific">Hymenobacter lapidiphilus</name>
    <dbReference type="NCBI Taxonomy" id="2608003"/>
    <lineage>
        <taxon>Bacteria</taxon>
        <taxon>Pseudomonadati</taxon>
        <taxon>Bacteroidota</taxon>
        <taxon>Cytophagia</taxon>
        <taxon>Cytophagales</taxon>
        <taxon>Hymenobacteraceae</taxon>
        <taxon>Hymenobacter</taxon>
    </lineage>
</organism>
<evidence type="ECO:0008006" key="3">
    <source>
        <dbReference type="Google" id="ProtNLM"/>
    </source>
</evidence>
<dbReference type="RefSeq" id="WP_176906364.1">
    <property type="nucleotide sequence ID" value="NZ_JABKAU010000001.1"/>
</dbReference>
<dbReference type="AlphaFoldDB" id="A0A7Y7U3H1"/>
<proteinExistence type="predicted"/>
<dbReference type="Proteomes" id="UP000565521">
    <property type="component" value="Unassembled WGS sequence"/>
</dbReference>
<evidence type="ECO:0000313" key="2">
    <source>
        <dbReference type="Proteomes" id="UP000565521"/>
    </source>
</evidence>
<protein>
    <recommendedName>
        <fullName evidence="3">Outer membrane protein beta-barrel domain-containing protein</fullName>
    </recommendedName>
</protein>
<accession>A0A7Y7U3H1</accession>
<evidence type="ECO:0000313" key="1">
    <source>
        <dbReference type="EMBL" id="NVO29641.1"/>
    </source>
</evidence>
<dbReference type="EMBL" id="JABKAU010000001">
    <property type="protein sequence ID" value="NVO29641.1"/>
    <property type="molecule type" value="Genomic_DNA"/>
</dbReference>
<reference evidence="1 2" key="1">
    <citation type="submission" date="2020-05" db="EMBL/GenBank/DDBJ databases">
        <title>Hymenobacter terrestris sp. nov. and Hymenobacter lapidiphilus sp. nov., isolated from regoliths in Antarctica.</title>
        <authorList>
            <person name="Sedlacek I."/>
            <person name="Pantucek R."/>
            <person name="Zeman M."/>
            <person name="Holochova P."/>
            <person name="Kralova S."/>
            <person name="Stankova E."/>
            <person name="Sedo O."/>
            <person name="Micenkova L."/>
            <person name="Svec P."/>
            <person name="Gupta V."/>
            <person name="Sood U."/>
            <person name="Korpole U.S."/>
            <person name="Lal R."/>
        </authorList>
    </citation>
    <scope>NUCLEOTIDE SEQUENCE [LARGE SCALE GENOMIC DNA]</scope>
    <source>
        <strain evidence="1 2">P5342</strain>
    </source>
</reference>
<sequence length="208" mass="22814">MLLLTSIISLLLPAPADSTALTPPTARRALYLGVHRAEYGGATHYPSLSYEWLLTDRWAMRVGIGGVHRDASTYTVLLNSFTGEYERVRLSRGLFNSALVSTQLRYFLWPQRKAAAGLFVGGGLQVVAEEFQQDSNSPGGYVSDIQVHAPVTARVGYQLRKGRWLLSGSSGYDFTARRESYVVPGRPRKGGMDVHVTTGADLQVGYAF</sequence>
<comment type="caution">
    <text evidence="1">The sequence shown here is derived from an EMBL/GenBank/DDBJ whole genome shotgun (WGS) entry which is preliminary data.</text>
</comment>
<name>A0A7Y7U3H1_9BACT</name>
<keyword evidence="2" id="KW-1185">Reference proteome</keyword>
<gene>
    <name evidence="1" type="ORF">HW554_00360</name>
</gene>